<keyword evidence="11" id="KW-0628">Postsynaptic cell membrane</keyword>
<sequence length="1436" mass="159935">MSSDDVSDWPQSSPATKTRPTAAWQVPRLELRLKAGSAKTQAVMNNQWNQRVNDTNRYSYYKYGIKKNKTNYQDLLNSQDFDKVTAGQRVIPGDRVSNLRNLHRFQCRCLDTRTPFIDYQLEPRSRDHVLSSMVVNSIQTSASSFLCPTRSSLEKQIDVNVFLLEIYNTEITTNNHNDLTLKSKAVTTTSTVLNACKNHGGMISNICRNDSNEVYADDKDGDEQKGGDDDNYSSTTSTLDHNSQQLAIGKPELLSLWRSPVWPAHMPSKAESKYLRDPEAKPRKRYRLNRQRSLDVTARNDEPLVCIRQLIHRLASRYVATSLYTVSGTGMGNALLPLMVVLAAAACLPSAVDGAKSSTDAFAIGGVFDQGENSHLDEHLSRAVERVNRDGALLRGRELQSISFKTNPGDSFVASKCVCELARQGVVALVGPTSWQVATYVASAAARLHVPHLKTSAGGFRERRSPFSLQLHPAVNQLNKAYYDLIKSRKWKSFAVLYDNDNVFVALKDVLNASLNPPNVLMYPYNPALSFKKMLKDIGSKNIYNIILHLELTKVPQLFREAEEVNQTTLYHDYIVMGLDFHTLDLREFYSLKANVTAFRIIDPDRVAVQLVRRDWALTQGLQPDSGVSASHSKGLGSPGKRGLTGTALFWRKPRDLSSGLPASIDQMSTAEALLYDAVSLVAAGVEALLEKDKEAAKDNKAAKGKDNSKDKDLRAGPLVLSQLDCNRSAHWEHGKALLEAIKGARIRGLSGDLRLNRRTGTRDEFGLDVVELKYTGLKKIASWSPREGLKLNAANRTEQEADLSRTLEGMTLRVVTVLNEPYTMLHPPSENRTGNDRFYGYAIDLIAALASLYKFNYTFYISPDRKYGSRQPDGKWNGMVGELIQRKADIAVVDLTITYEREQVVDFTIPFMNTGISILFKKPEKSEPAIFSFLYPFSIVVWFYTLTVYTFVSILVYVLGRFTPYEWVPSHPCDPQSEPENQFSSLQNAFWFTMGSIMQQGSDLVPRAISTRVLASIWYFFTLILISSYTANLAAFLTAARMGAPIENANDLAKQTKIAYGCLGGGSTYGFFKKHNDPVMKRMWTYMETARPAVFTSSNKEGIERVLRGDYAYLMEALSIEYLVERNCNLTQIGGLLDNKGYGIATPLKSPLRSALTSAILILQEKGVLHSLKMKWWKQQGGLVKCDDEKGASSTSEMDMGSVGGVFLTLIVGCTVGVIIVVCEFCWKRAKLPYGQRGHILCEFFKEMRHVLACQGSRPNFDSREDMDDQTQDMDGAVGTGAAGALHDEADAPGVALADSLHLHQLQRQIANLNSMSSGESGVVAKTKIARPATLQDIRELRLHDLQYHQQFRQKQQHQQYNGNSHGSGDPQSGSKAHIGSGSFSRQTSASHLSRTGTLQSRHSNHSGRRACMGRKTSIMNIDKDTYVHSHAKLT</sequence>
<dbReference type="Gene3D" id="1.10.287.70">
    <property type="match status" value="1"/>
</dbReference>
<keyword evidence="7" id="KW-0406">Ion transport</keyword>
<evidence type="ECO:0000256" key="2">
    <source>
        <dbReference type="ARBA" id="ARBA00022448"/>
    </source>
</evidence>
<dbReference type="SUPFAM" id="SSF53850">
    <property type="entry name" value="Periplasmic binding protein-like II"/>
    <property type="match status" value="1"/>
</dbReference>
<dbReference type="InterPro" id="IPR001828">
    <property type="entry name" value="ANF_lig-bd_rcpt"/>
</dbReference>
<evidence type="ECO:0000259" key="20">
    <source>
        <dbReference type="SMART" id="SM00079"/>
    </source>
</evidence>
<dbReference type="GO" id="GO:0045211">
    <property type="term" value="C:postsynaptic membrane"/>
    <property type="evidence" value="ECO:0007669"/>
    <property type="project" value="UniProtKB-SubCell"/>
</dbReference>
<feature type="region of interest" description="Disordered" evidence="18">
    <location>
        <begin position="1352"/>
        <end position="1418"/>
    </location>
</feature>
<name>A0A7M7K931_VARDE</name>
<dbReference type="KEGG" id="vde:111250771"/>
<evidence type="ECO:0000256" key="14">
    <source>
        <dbReference type="ARBA" id="ARBA00034104"/>
    </source>
</evidence>
<keyword evidence="17" id="KW-1015">Disulfide bond</keyword>
<feature type="region of interest" description="Disordered" evidence="18">
    <location>
        <begin position="214"/>
        <end position="241"/>
    </location>
</feature>
<dbReference type="PRINTS" id="PR00177">
    <property type="entry name" value="NMDARECEPTOR"/>
</dbReference>
<feature type="compositionally biased region" description="Polar residues" evidence="18">
    <location>
        <begin position="1383"/>
        <end position="1403"/>
    </location>
</feature>
<comment type="similarity">
    <text evidence="1">Belongs to the glutamate-gated ion channel (TC 1.A.10.1) family.</text>
</comment>
<dbReference type="GeneID" id="111250771"/>
<comment type="subcellular location">
    <subcellularLocation>
        <location evidence="14">Postsynaptic cell membrane</location>
        <topology evidence="14">Multi-pass membrane protein</topology>
    </subcellularLocation>
</comment>
<dbReference type="InterPro" id="IPR019594">
    <property type="entry name" value="Glu/Gly-bd"/>
</dbReference>
<organism evidence="22 23">
    <name type="scientific">Varroa destructor</name>
    <name type="common">Honeybee mite</name>
    <dbReference type="NCBI Taxonomy" id="109461"/>
    <lineage>
        <taxon>Eukaryota</taxon>
        <taxon>Metazoa</taxon>
        <taxon>Ecdysozoa</taxon>
        <taxon>Arthropoda</taxon>
        <taxon>Chelicerata</taxon>
        <taxon>Arachnida</taxon>
        <taxon>Acari</taxon>
        <taxon>Parasitiformes</taxon>
        <taxon>Mesostigmata</taxon>
        <taxon>Gamasina</taxon>
        <taxon>Dermanyssoidea</taxon>
        <taxon>Varroidae</taxon>
        <taxon>Varroa</taxon>
    </lineage>
</organism>
<keyword evidence="10" id="KW-0325">Glycoprotein</keyword>
<dbReference type="FunFam" id="3.40.190.10:FF:000061">
    <property type="entry name" value="Glutamate receptor, ionotropic kainate"/>
    <property type="match status" value="1"/>
</dbReference>
<keyword evidence="4 19" id="KW-0812">Transmembrane</keyword>
<dbReference type="InterPro" id="IPR001320">
    <property type="entry name" value="Iontro_rcpt_C"/>
</dbReference>
<feature type="compositionally biased region" description="Polar residues" evidence="18">
    <location>
        <begin position="1363"/>
        <end position="1376"/>
    </location>
</feature>
<keyword evidence="5 19" id="KW-1133">Transmembrane helix</keyword>
<keyword evidence="12" id="KW-1071">Ligand-gated ion channel</keyword>
<feature type="compositionally biased region" description="Polar residues" evidence="18">
    <location>
        <begin position="1"/>
        <end position="19"/>
    </location>
</feature>
<feature type="transmembrane region" description="Helical" evidence="19">
    <location>
        <begin position="1207"/>
        <end position="1228"/>
    </location>
</feature>
<keyword evidence="23" id="KW-1185">Reference proteome</keyword>
<dbReference type="SUPFAM" id="SSF81324">
    <property type="entry name" value="Voltage-gated potassium channels"/>
    <property type="match status" value="1"/>
</dbReference>
<dbReference type="InterPro" id="IPR001508">
    <property type="entry name" value="Iono_Glu_rcpt_met"/>
</dbReference>
<evidence type="ECO:0000256" key="5">
    <source>
        <dbReference type="ARBA" id="ARBA00022989"/>
    </source>
</evidence>
<feature type="binding site" evidence="15">
    <location>
        <position position="897"/>
    </location>
    <ligand>
        <name>L-glutamate</name>
        <dbReference type="ChEBI" id="CHEBI:29985"/>
    </ligand>
</feature>
<dbReference type="OrthoDB" id="5984008at2759"/>
<feature type="binding site" evidence="15">
    <location>
        <position position="1117"/>
    </location>
    <ligand>
        <name>L-glutamate</name>
        <dbReference type="ChEBI" id="CHEBI:29985"/>
    </ligand>
</feature>
<dbReference type="GO" id="GO:0038023">
    <property type="term" value="F:signaling receptor activity"/>
    <property type="evidence" value="ECO:0007669"/>
    <property type="project" value="InterPro"/>
</dbReference>
<keyword evidence="2" id="KW-0813">Transport</keyword>
<evidence type="ECO:0000256" key="18">
    <source>
        <dbReference type="SAM" id="MobiDB-lite"/>
    </source>
</evidence>
<feature type="compositionally biased region" description="Low complexity" evidence="18">
    <location>
        <begin position="1352"/>
        <end position="1362"/>
    </location>
</feature>
<evidence type="ECO:0000313" key="23">
    <source>
        <dbReference type="Proteomes" id="UP000594260"/>
    </source>
</evidence>
<dbReference type="FunFam" id="3.40.190.10:FF:000024">
    <property type="entry name" value="Glutamate receptor, ionotropic, delta 1"/>
    <property type="match status" value="1"/>
</dbReference>
<dbReference type="Pfam" id="PF10613">
    <property type="entry name" value="Lig_chan-Glu_bd"/>
    <property type="match status" value="1"/>
</dbReference>
<dbReference type="Gene3D" id="3.40.190.10">
    <property type="entry name" value="Periplasmic binding protein-like II"/>
    <property type="match status" value="2"/>
</dbReference>
<evidence type="ECO:0000256" key="15">
    <source>
        <dbReference type="PIRSR" id="PIRSR601508-1"/>
    </source>
</evidence>
<dbReference type="FunFam" id="1.10.287.70:FF:000010">
    <property type="entry name" value="Putative glutamate receptor ionotropic kainate 1"/>
    <property type="match status" value="1"/>
</dbReference>
<keyword evidence="8 19" id="KW-0472">Membrane</keyword>
<protein>
    <submittedName>
        <fullName evidence="22">Uncharacterized protein</fullName>
    </submittedName>
</protein>
<dbReference type="SUPFAM" id="SSF53822">
    <property type="entry name" value="Periplasmic binding protein-like I"/>
    <property type="match status" value="1"/>
</dbReference>
<feature type="compositionally biased region" description="Polar residues" evidence="18">
    <location>
        <begin position="232"/>
        <end position="241"/>
    </location>
</feature>
<evidence type="ECO:0000259" key="21">
    <source>
        <dbReference type="SMART" id="SM00918"/>
    </source>
</evidence>
<evidence type="ECO:0000256" key="9">
    <source>
        <dbReference type="ARBA" id="ARBA00023170"/>
    </source>
</evidence>
<dbReference type="EnsemblMetazoa" id="XM_022806500">
    <property type="protein sequence ID" value="XP_022662235"/>
    <property type="gene ID" value="LOC111250771"/>
</dbReference>
<evidence type="ECO:0000256" key="10">
    <source>
        <dbReference type="ARBA" id="ARBA00023180"/>
    </source>
</evidence>
<keyword evidence="3" id="KW-1003">Cell membrane</keyword>
<feature type="binding site" evidence="15">
    <location>
        <position position="1068"/>
    </location>
    <ligand>
        <name>L-glutamate</name>
        <dbReference type="ChEBI" id="CHEBI:29985"/>
    </ligand>
</feature>
<dbReference type="InParanoid" id="A0A7M7K931"/>
<accession>A0A7M7K931</accession>
<dbReference type="Pfam" id="PF00060">
    <property type="entry name" value="Lig_chan"/>
    <property type="match status" value="1"/>
</dbReference>
<evidence type="ECO:0000256" key="17">
    <source>
        <dbReference type="PIRSR" id="PIRSR601508-3"/>
    </source>
</evidence>
<dbReference type="SMART" id="SM00918">
    <property type="entry name" value="Lig_chan-Glu_bd"/>
    <property type="match status" value="1"/>
</dbReference>
<evidence type="ECO:0000256" key="16">
    <source>
        <dbReference type="PIRSR" id="PIRSR601508-2"/>
    </source>
</evidence>
<dbReference type="InterPro" id="IPR028082">
    <property type="entry name" value="Peripla_BP_I"/>
</dbReference>
<keyword evidence="13" id="KW-0407">Ion channel</keyword>
<feature type="compositionally biased region" description="Basic and acidic residues" evidence="18">
    <location>
        <begin position="216"/>
        <end position="228"/>
    </location>
</feature>
<dbReference type="Gene3D" id="3.40.50.2300">
    <property type="match status" value="2"/>
</dbReference>
<evidence type="ECO:0000256" key="3">
    <source>
        <dbReference type="ARBA" id="ARBA00022475"/>
    </source>
</evidence>
<dbReference type="SMART" id="SM00079">
    <property type="entry name" value="PBPe"/>
    <property type="match status" value="1"/>
</dbReference>
<feature type="domain" description="Ionotropic glutamate receptor C-terminal" evidence="20">
    <location>
        <begin position="812"/>
        <end position="1180"/>
    </location>
</feature>
<evidence type="ECO:0000256" key="4">
    <source>
        <dbReference type="ARBA" id="ARBA00022692"/>
    </source>
</evidence>
<feature type="compositionally biased region" description="Basic residues" evidence="18">
    <location>
        <begin position="1404"/>
        <end position="1414"/>
    </location>
</feature>
<dbReference type="InterPro" id="IPR015683">
    <property type="entry name" value="Ionotropic_Glu_rcpt"/>
</dbReference>
<evidence type="ECO:0000313" key="22">
    <source>
        <dbReference type="EnsemblMetazoa" id="XP_022662235"/>
    </source>
</evidence>
<feature type="transmembrane region" description="Helical" evidence="19">
    <location>
        <begin position="934"/>
        <end position="960"/>
    </location>
</feature>
<dbReference type="PANTHER" id="PTHR18966">
    <property type="entry name" value="IONOTROPIC GLUTAMATE RECEPTOR"/>
    <property type="match status" value="1"/>
</dbReference>
<keyword evidence="6" id="KW-0770">Synapse</keyword>
<evidence type="ECO:0000256" key="6">
    <source>
        <dbReference type="ARBA" id="ARBA00023018"/>
    </source>
</evidence>
<feature type="region of interest" description="Disordered" evidence="18">
    <location>
        <begin position="1"/>
        <end position="23"/>
    </location>
</feature>
<feature type="site" description="Crucial to convey clamshell closure to channel opening" evidence="16">
    <location>
        <position position="1047"/>
    </location>
</feature>
<dbReference type="GO" id="GO:0015276">
    <property type="term" value="F:ligand-gated monoatomic ion channel activity"/>
    <property type="evidence" value="ECO:0007669"/>
    <property type="project" value="InterPro"/>
</dbReference>
<evidence type="ECO:0000256" key="7">
    <source>
        <dbReference type="ARBA" id="ARBA00023065"/>
    </source>
</evidence>
<feature type="transmembrane region" description="Helical" evidence="19">
    <location>
        <begin position="1018"/>
        <end position="1041"/>
    </location>
</feature>
<evidence type="ECO:0000256" key="11">
    <source>
        <dbReference type="ARBA" id="ARBA00023257"/>
    </source>
</evidence>
<evidence type="ECO:0000256" key="12">
    <source>
        <dbReference type="ARBA" id="ARBA00023286"/>
    </source>
</evidence>
<proteinExistence type="inferred from homology"/>
<feature type="domain" description="Ionotropic glutamate receptor L-glutamate and glycine-binding" evidence="21">
    <location>
        <begin position="822"/>
        <end position="886"/>
    </location>
</feature>
<dbReference type="Proteomes" id="UP000594260">
    <property type="component" value="Unplaced"/>
</dbReference>
<keyword evidence="9" id="KW-0675">Receptor</keyword>
<evidence type="ECO:0000256" key="13">
    <source>
        <dbReference type="ARBA" id="ARBA00023303"/>
    </source>
</evidence>
<feature type="site" description="Interaction with the cone snail toxin Con-ikot-ikot" evidence="16">
    <location>
        <position position="1074"/>
    </location>
</feature>
<feature type="binding site" evidence="15">
    <location>
        <position position="902"/>
    </location>
    <ligand>
        <name>L-glutamate</name>
        <dbReference type="ChEBI" id="CHEBI:29985"/>
    </ligand>
</feature>
<dbReference type="Pfam" id="PF01094">
    <property type="entry name" value="ANF_receptor"/>
    <property type="match status" value="1"/>
</dbReference>
<feature type="disulfide bond" evidence="17">
    <location>
        <begin position="1129"/>
        <end position="1187"/>
    </location>
</feature>
<dbReference type="RefSeq" id="XP_022662235.1">
    <property type="nucleotide sequence ID" value="XM_022806500.1"/>
</dbReference>
<evidence type="ECO:0000256" key="1">
    <source>
        <dbReference type="ARBA" id="ARBA00008685"/>
    </source>
</evidence>
<evidence type="ECO:0000256" key="8">
    <source>
        <dbReference type="ARBA" id="ARBA00023136"/>
    </source>
</evidence>
<feature type="binding site" evidence="15">
    <location>
        <position position="1069"/>
    </location>
    <ligand>
        <name>L-glutamate</name>
        <dbReference type="ChEBI" id="CHEBI:29985"/>
    </ligand>
</feature>
<feature type="site" description="Interaction with the cone snail toxin Con-ikot-ikot" evidence="16">
    <location>
        <position position="871"/>
    </location>
</feature>
<reference evidence="22" key="1">
    <citation type="submission" date="2021-01" db="UniProtKB">
        <authorList>
            <consortium name="EnsemblMetazoa"/>
        </authorList>
    </citation>
    <scope>IDENTIFICATION</scope>
</reference>
<evidence type="ECO:0000256" key="19">
    <source>
        <dbReference type="SAM" id="Phobius"/>
    </source>
</evidence>